<keyword evidence="4" id="KW-1185">Reference proteome</keyword>
<proteinExistence type="predicted"/>
<dbReference type="RefSeq" id="WP_335425233.1">
    <property type="nucleotide sequence ID" value="NZ_JBALHR010000018.1"/>
</dbReference>
<evidence type="ECO:0000313" key="3">
    <source>
        <dbReference type="EMBL" id="MEH7830201.1"/>
    </source>
</evidence>
<dbReference type="PROSITE" id="PS00330">
    <property type="entry name" value="HEMOLYSIN_CALCIUM"/>
    <property type="match status" value="3"/>
</dbReference>
<protein>
    <recommendedName>
        <fullName evidence="5">Hemolysin type calcium-binding protein</fullName>
    </recommendedName>
</protein>
<comment type="subcellular location">
    <subcellularLocation>
        <location evidence="1">Secreted</location>
    </subcellularLocation>
</comment>
<accession>A0ABU8BZR4</accession>
<comment type="caution">
    <text evidence="3">The sequence shown here is derived from an EMBL/GenBank/DDBJ whole genome shotgun (WGS) entry which is preliminary data.</text>
</comment>
<keyword evidence="2" id="KW-0964">Secreted</keyword>
<dbReference type="InterPro" id="IPR050557">
    <property type="entry name" value="RTX_toxin/Mannuronan_C5-epim"/>
</dbReference>
<dbReference type="Proteomes" id="UP001431963">
    <property type="component" value="Unassembled WGS sequence"/>
</dbReference>
<evidence type="ECO:0000313" key="4">
    <source>
        <dbReference type="Proteomes" id="UP001431963"/>
    </source>
</evidence>
<dbReference type="PANTHER" id="PTHR38340:SF1">
    <property type="entry name" value="S-LAYER PROTEIN"/>
    <property type="match status" value="1"/>
</dbReference>
<reference evidence="3" key="1">
    <citation type="submission" date="2024-02" db="EMBL/GenBank/DDBJ databases">
        <title>Genome sequences of strain Gemmobacter sp. JM10B15.</title>
        <authorList>
            <person name="Zhang M."/>
        </authorList>
    </citation>
    <scope>NUCLEOTIDE SEQUENCE</scope>
    <source>
        <strain evidence="3">JM10B15</strain>
    </source>
</reference>
<evidence type="ECO:0000256" key="2">
    <source>
        <dbReference type="ARBA" id="ARBA00022525"/>
    </source>
</evidence>
<dbReference type="InterPro" id="IPR036912">
    <property type="entry name" value="HasA_haem-bd_sf"/>
</dbReference>
<dbReference type="Gene3D" id="3.30.1500.10">
    <property type="entry name" value="Haem-binding HasA"/>
    <property type="match status" value="1"/>
</dbReference>
<sequence length="347" mass="35222">MTLKITLTADPTTGAGVDFNAGLESYFDGFTPFEMPWFLEPTGSTETTQILHLDTPTAGTEAETRVVMLEGQDFLYTFSNHSVSGTIQTIRLATLGAGWDAAAEDLALDGGLLTAQQDWITIEGLNIVNPAGEKGAVHDIVSGLMGGGLNGTAADPDPILRHLFAEGHDVTGSSGNDRYSGTGFADTVQGGAGRDTLAGGAGADRLLGGSGADVLTGGGGKDHLSGDAGADRLTGGLGADVLTGGGGADRFIFTSAKAAAGDRITDFTAAQGDRIVLTQIDADSSLRGNQAFTFVGDAAFSGDAGELRAVAFAGGLRVLGDLDGDGQADFRFTVSGATTLGAEDFLF</sequence>
<evidence type="ECO:0000256" key="1">
    <source>
        <dbReference type="ARBA" id="ARBA00004613"/>
    </source>
</evidence>
<name>A0ABU8BZR4_9RHOB</name>
<gene>
    <name evidence="3" type="ORF">V6590_18780</name>
</gene>
<dbReference type="InterPro" id="IPR011049">
    <property type="entry name" value="Serralysin-like_metalloprot_C"/>
</dbReference>
<dbReference type="PRINTS" id="PR00313">
    <property type="entry name" value="CABNDNGRPT"/>
</dbReference>
<organism evidence="3 4">
    <name type="scientific">Gemmobacter denitrificans</name>
    <dbReference type="NCBI Taxonomy" id="3123040"/>
    <lineage>
        <taxon>Bacteria</taxon>
        <taxon>Pseudomonadati</taxon>
        <taxon>Pseudomonadota</taxon>
        <taxon>Alphaproteobacteria</taxon>
        <taxon>Rhodobacterales</taxon>
        <taxon>Paracoccaceae</taxon>
        <taxon>Gemmobacter</taxon>
    </lineage>
</organism>
<dbReference type="PANTHER" id="PTHR38340">
    <property type="entry name" value="S-LAYER PROTEIN"/>
    <property type="match status" value="1"/>
</dbReference>
<dbReference type="Gene3D" id="2.150.10.10">
    <property type="entry name" value="Serralysin-like metalloprotease, C-terminal"/>
    <property type="match status" value="1"/>
</dbReference>
<dbReference type="InterPro" id="IPR018511">
    <property type="entry name" value="Hemolysin-typ_Ca-bd_CS"/>
</dbReference>
<dbReference type="SUPFAM" id="SSF51120">
    <property type="entry name" value="beta-Roll"/>
    <property type="match status" value="1"/>
</dbReference>
<dbReference type="Pfam" id="PF00353">
    <property type="entry name" value="HemolysinCabind"/>
    <property type="match status" value="1"/>
</dbReference>
<evidence type="ECO:0008006" key="5">
    <source>
        <dbReference type="Google" id="ProtNLM"/>
    </source>
</evidence>
<dbReference type="InterPro" id="IPR001343">
    <property type="entry name" value="Hemolysn_Ca-bd"/>
</dbReference>
<dbReference type="EMBL" id="JBALHR010000018">
    <property type="protein sequence ID" value="MEH7830201.1"/>
    <property type="molecule type" value="Genomic_DNA"/>
</dbReference>